<accession>A0A3P6R9C7</accession>
<feature type="compositionally biased region" description="Polar residues" evidence="3">
    <location>
        <begin position="50"/>
        <end position="67"/>
    </location>
</feature>
<feature type="domain" description="MH2" evidence="4">
    <location>
        <begin position="101"/>
        <end position="232"/>
    </location>
</feature>
<name>A0A3P6R9C7_CYLGO</name>
<dbReference type="GO" id="GO:0051239">
    <property type="term" value="P:regulation of multicellular organismal process"/>
    <property type="evidence" value="ECO:0007669"/>
    <property type="project" value="UniProtKB-ARBA"/>
</dbReference>
<dbReference type="GO" id="GO:0070411">
    <property type="term" value="F:I-SMAD binding"/>
    <property type="evidence" value="ECO:0007669"/>
    <property type="project" value="TreeGrafter"/>
</dbReference>
<feature type="region of interest" description="Disordered" evidence="3">
    <location>
        <begin position="48"/>
        <end position="67"/>
    </location>
</feature>
<dbReference type="GO" id="GO:0050793">
    <property type="term" value="P:regulation of developmental process"/>
    <property type="evidence" value="ECO:0007669"/>
    <property type="project" value="UniProtKB-ARBA"/>
</dbReference>
<organism evidence="5 6">
    <name type="scientific">Cylicostephanus goldi</name>
    <name type="common">Nematode worm</name>
    <dbReference type="NCBI Taxonomy" id="71465"/>
    <lineage>
        <taxon>Eukaryota</taxon>
        <taxon>Metazoa</taxon>
        <taxon>Ecdysozoa</taxon>
        <taxon>Nematoda</taxon>
        <taxon>Chromadorea</taxon>
        <taxon>Rhabditida</taxon>
        <taxon>Rhabditina</taxon>
        <taxon>Rhabditomorpha</taxon>
        <taxon>Strongyloidea</taxon>
        <taxon>Strongylidae</taxon>
        <taxon>Cylicostephanus</taxon>
    </lineage>
</organism>
<proteinExistence type="predicted"/>
<evidence type="ECO:0000313" key="5">
    <source>
        <dbReference type="EMBL" id="VDK55507.1"/>
    </source>
</evidence>
<dbReference type="GO" id="GO:0009791">
    <property type="term" value="P:post-embryonic development"/>
    <property type="evidence" value="ECO:0007669"/>
    <property type="project" value="UniProtKB-ARBA"/>
</dbReference>
<evidence type="ECO:0000256" key="1">
    <source>
        <dbReference type="ARBA" id="ARBA00023015"/>
    </source>
</evidence>
<dbReference type="GO" id="GO:0030509">
    <property type="term" value="P:BMP signaling pathway"/>
    <property type="evidence" value="ECO:0007669"/>
    <property type="project" value="TreeGrafter"/>
</dbReference>
<dbReference type="SMART" id="SM00524">
    <property type="entry name" value="DWB"/>
    <property type="match status" value="1"/>
</dbReference>
<dbReference type="GO" id="GO:0071144">
    <property type="term" value="C:heteromeric SMAD protein complex"/>
    <property type="evidence" value="ECO:0007669"/>
    <property type="project" value="TreeGrafter"/>
</dbReference>
<dbReference type="PANTHER" id="PTHR13703">
    <property type="entry name" value="SMAD"/>
    <property type="match status" value="1"/>
</dbReference>
<dbReference type="AlphaFoldDB" id="A0A3P6R9C7"/>
<evidence type="ECO:0000256" key="3">
    <source>
        <dbReference type="SAM" id="MobiDB-lite"/>
    </source>
</evidence>
<dbReference type="InterPro" id="IPR001132">
    <property type="entry name" value="SMAD_dom_Dwarfin-type"/>
</dbReference>
<dbReference type="InterPro" id="IPR008984">
    <property type="entry name" value="SMAD_FHA_dom_sf"/>
</dbReference>
<protein>
    <recommendedName>
        <fullName evidence="4">MH2 domain-containing protein</fullName>
    </recommendedName>
</protein>
<dbReference type="Gene3D" id="2.60.200.10">
    <property type="match status" value="1"/>
</dbReference>
<sequence>MMNSSKTTNLTALSARPTGAAVPYPKSMNEQKIKTIPSAAPVLSSPMDVEQSTSSQLDSTAVPSTSVADAQSNTMHVMPISDEEIERPPRHSQLPGEDNSVVDILHYEFKDRVGPPFKCHTLNLWVDGFCGSGDPTRFSLGSLGNSSRQPGVIPVRGQIGKGMQMLYDEGRTSITCLCESPIFVQAPLHAKRLNDDTATVYRLSGVSEGDDASKFTFSYLQRFLLSLIIANI</sequence>
<dbReference type="GO" id="GO:0000981">
    <property type="term" value="F:DNA-binding transcription factor activity, RNA polymerase II-specific"/>
    <property type="evidence" value="ECO:0007669"/>
    <property type="project" value="TreeGrafter"/>
</dbReference>
<dbReference type="InterPro" id="IPR013790">
    <property type="entry name" value="Dwarfin"/>
</dbReference>
<dbReference type="Pfam" id="PF03166">
    <property type="entry name" value="MH2"/>
    <property type="match status" value="1"/>
</dbReference>
<dbReference type="EMBL" id="UYRV01008366">
    <property type="protein sequence ID" value="VDK55507.1"/>
    <property type="molecule type" value="Genomic_DNA"/>
</dbReference>
<feature type="region of interest" description="Disordered" evidence="3">
    <location>
        <begin position="1"/>
        <end position="28"/>
    </location>
</feature>
<keyword evidence="6" id="KW-1185">Reference proteome</keyword>
<gene>
    <name evidence="5" type="ORF">CGOC_LOCUS3338</name>
</gene>
<dbReference type="PROSITE" id="PS51076">
    <property type="entry name" value="MH2"/>
    <property type="match status" value="1"/>
</dbReference>
<dbReference type="SUPFAM" id="SSF49879">
    <property type="entry name" value="SMAD/FHA domain"/>
    <property type="match status" value="1"/>
</dbReference>
<evidence type="ECO:0000259" key="4">
    <source>
        <dbReference type="PROSITE" id="PS51076"/>
    </source>
</evidence>
<dbReference type="GO" id="GO:0030154">
    <property type="term" value="P:cell differentiation"/>
    <property type="evidence" value="ECO:0007669"/>
    <property type="project" value="TreeGrafter"/>
</dbReference>
<dbReference type="OrthoDB" id="5794312at2759"/>
<dbReference type="GO" id="GO:0060395">
    <property type="term" value="P:SMAD protein signal transduction"/>
    <property type="evidence" value="ECO:0007669"/>
    <property type="project" value="TreeGrafter"/>
</dbReference>
<keyword evidence="2" id="KW-0804">Transcription</keyword>
<evidence type="ECO:0000256" key="2">
    <source>
        <dbReference type="ARBA" id="ARBA00023163"/>
    </source>
</evidence>
<reference evidence="5 6" key="1">
    <citation type="submission" date="2018-11" db="EMBL/GenBank/DDBJ databases">
        <authorList>
            <consortium name="Pathogen Informatics"/>
        </authorList>
    </citation>
    <scope>NUCLEOTIDE SEQUENCE [LARGE SCALE GENOMIC DNA]</scope>
</reference>
<evidence type="ECO:0000313" key="6">
    <source>
        <dbReference type="Proteomes" id="UP000271889"/>
    </source>
</evidence>
<feature type="compositionally biased region" description="Polar residues" evidence="3">
    <location>
        <begin position="1"/>
        <end position="12"/>
    </location>
</feature>
<keyword evidence="1" id="KW-0805">Transcription regulation</keyword>
<dbReference type="Proteomes" id="UP000271889">
    <property type="component" value="Unassembled WGS sequence"/>
</dbReference>
<dbReference type="GO" id="GO:0009653">
    <property type="term" value="P:anatomical structure morphogenesis"/>
    <property type="evidence" value="ECO:0007669"/>
    <property type="project" value="TreeGrafter"/>
</dbReference>
<dbReference type="InterPro" id="IPR017855">
    <property type="entry name" value="SMAD-like_dom_sf"/>
</dbReference>
<dbReference type="GO" id="GO:0000978">
    <property type="term" value="F:RNA polymerase II cis-regulatory region sequence-specific DNA binding"/>
    <property type="evidence" value="ECO:0007669"/>
    <property type="project" value="TreeGrafter"/>
</dbReference>